<dbReference type="Gene3D" id="3.40.50.150">
    <property type="entry name" value="Vaccinia Virus protein VP39"/>
    <property type="match status" value="1"/>
</dbReference>
<dbReference type="OrthoDB" id="1018at2157"/>
<dbReference type="HOGENOM" id="CLU_1340744_0_0_2"/>
<feature type="domain" description="Methyltransferase" evidence="3">
    <location>
        <begin position="44"/>
        <end position="134"/>
    </location>
</feature>
<dbReference type="CDD" id="cd02440">
    <property type="entry name" value="AdoMet_MTases"/>
    <property type="match status" value="1"/>
</dbReference>
<keyword evidence="1 4" id="KW-0489">Methyltransferase</keyword>
<proteinExistence type="predicted"/>
<evidence type="ECO:0000313" key="5">
    <source>
        <dbReference type="Proteomes" id="UP000005741"/>
    </source>
</evidence>
<dbReference type="InParanoid" id="H1Z104"/>
<dbReference type="RefSeq" id="WP_004076119.1">
    <property type="nucleotide sequence ID" value="NZ_CM001436.1"/>
</dbReference>
<dbReference type="Proteomes" id="UP000005741">
    <property type="component" value="Chromosome"/>
</dbReference>
<dbReference type="PANTHER" id="PTHR43861:SF1">
    <property type="entry name" value="TRANS-ACONITATE 2-METHYLTRANSFERASE"/>
    <property type="match status" value="1"/>
</dbReference>
<organism evidence="4 5">
    <name type="scientific">Methanoplanus limicola DSM 2279</name>
    <dbReference type="NCBI Taxonomy" id="937775"/>
    <lineage>
        <taxon>Archaea</taxon>
        <taxon>Methanobacteriati</taxon>
        <taxon>Methanobacteriota</taxon>
        <taxon>Stenosarchaea group</taxon>
        <taxon>Methanomicrobia</taxon>
        <taxon>Methanomicrobiales</taxon>
        <taxon>Methanomicrobiaceae</taxon>
        <taxon>Methanoplanus</taxon>
    </lineage>
</organism>
<dbReference type="EMBL" id="CM001436">
    <property type="protein sequence ID" value="EHQ34480.1"/>
    <property type="molecule type" value="Genomic_DNA"/>
</dbReference>
<dbReference type="FunCoup" id="H1Z104">
    <property type="interactions" value="4"/>
</dbReference>
<dbReference type="AlphaFoldDB" id="H1Z104"/>
<protein>
    <submittedName>
        <fullName evidence="4">Methyltransferase type 11</fullName>
    </submittedName>
</protein>
<accession>H1Z104</accession>
<dbReference type="InterPro" id="IPR041698">
    <property type="entry name" value="Methyltransf_25"/>
</dbReference>
<keyword evidence="2 4" id="KW-0808">Transferase</keyword>
<dbReference type="GO" id="GO:0032259">
    <property type="term" value="P:methylation"/>
    <property type="evidence" value="ECO:0007669"/>
    <property type="project" value="UniProtKB-KW"/>
</dbReference>
<dbReference type="STRING" id="937775.Metlim_0339"/>
<evidence type="ECO:0000256" key="2">
    <source>
        <dbReference type="ARBA" id="ARBA00022679"/>
    </source>
</evidence>
<keyword evidence="5" id="KW-1185">Reference proteome</keyword>
<reference evidence="4 5" key="1">
    <citation type="submission" date="2011-10" db="EMBL/GenBank/DDBJ databases">
        <title>The Improved High-Quality Draft genome of Methanoplanus limicola DSM 2279.</title>
        <authorList>
            <consortium name="US DOE Joint Genome Institute (JGI-PGF)"/>
            <person name="Lucas S."/>
            <person name="Copeland A."/>
            <person name="Lapidus A."/>
            <person name="Glavina del Rio T."/>
            <person name="Dalin E."/>
            <person name="Tice H."/>
            <person name="Bruce D."/>
            <person name="Goodwin L."/>
            <person name="Pitluck S."/>
            <person name="Peters L."/>
            <person name="Mikhailova N."/>
            <person name="Lu M."/>
            <person name="Kyrpides N."/>
            <person name="Mavromatis K."/>
            <person name="Ivanova N."/>
            <person name="Markowitz V."/>
            <person name="Cheng J.-F."/>
            <person name="Hugenholtz P."/>
            <person name="Woyke T."/>
            <person name="Wu D."/>
            <person name="Wirth R."/>
            <person name="Brambilla E.-M."/>
            <person name="Klenk H.-P."/>
            <person name="Eisen J.A."/>
        </authorList>
    </citation>
    <scope>NUCLEOTIDE SEQUENCE [LARGE SCALE GENOMIC DNA]</scope>
    <source>
        <strain evidence="4 5">DSM 2279</strain>
    </source>
</reference>
<evidence type="ECO:0000313" key="4">
    <source>
        <dbReference type="EMBL" id="EHQ34480.1"/>
    </source>
</evidence>
<gene>
    <name evidence="4" type="ORF">Metlim_0339</name>
</gene>
<dbReference type="InterPro" id="IPR029063">
    <property type="entry name" value="SAM-dependent_MTases_sf"/>
</dbReference>
<dbReference type="Pfam" id="PF13649">
    <property type="entry name" value="Methyltransf_25"/>
    <property type="match status" value="1"/>
</dbReference>
<dbReference type="SUPFAM" id="SSF53335">
    <property type="entry name" value="S-adenosyl-L-methionine-dependent methyltransferases"/>
    <property type="match status" value="1"/>
</dbReference>
<dbReference type="PANTHER" id="PTHR43861">
    <property type="entry name" value="TRANS-ACONITATE 2-METHYLTRANSFERASE-RELATED"/>
    <property type="match status" value="1"/>
</dbReference>
<sequence>MDKEEIIRFYDYVAEKEYSNWESGDILLPVTEEFMKILPDNPEILDLGCGLGHEAAMFARSGAKVTGIDFSRRSIETAREKVPECRFIKADFTDYPGITDKYDGIFSSGSLIHIPPEDLERVIFRLAENLKEGGYFLIIYQEGEEKYTSHMEIKGEETERIVYRYRRNVIRKSFEGAGFSFEKEIRLPAGLIITNWCGLIFRKR</sequence>
<name>H1Z104_9EURY</name>
<dbReference type="GO" id="GO:0008168">
    <property type="term" value="F:methyltransferase activity"/>
    <property type="evidence" value="ECO:0007669"/>
    <property type="project" value="UniProtKB-KW"/>
</dbReference>
<evidence type="ECO:0000256" key="1">
    <source>
        <dbReference type="ARBA" id="ARBA00022603"/>
    </source>
</evidence>
<evidence type="ECO:0000259" key="3">
    <source>
        <dbReference type="Pfam" id="PF13649"/>
    </source>
</evidence>